<evidence type="ECO:0000256" key="1">
    <source>
        <dbReference type="SAM" id="MobiDB-lite"/>
    </source>
</evidence>
<protein>
    <submittedName>
        <fullName evidence="2">Uncharacterized protein</fullName>
    </submittedName>
</protein>
<dbReference type="InParanoid" id="A0A7N6BCB4"/>
<reference evidence="2" key="2">
    <citation type="submission" date="2025-08" db="UniProtKB">
        <authorList>
            <consortium name="Ensembl"/>
        </authorList>
    </citation>
    <scope>IDENTIFICATION</scope>
</reference>
<feature type="region of interest" description="Disordered" evidence="1">
    <location>
        <begin position="1"/>
        <end position="28"/>
    </location>
</feature>
<evidence type="ECO:0000313" key="3">
    <source>
        <dbReference type="Proteomes" id="UP000265040"/>
    </source>
</evidence>
<keyword evidence="3" id="KW-1185">Reference proteome</keyword>
<organism evidence="2 3">
    <name type="scientific">Anabas testudineus</name>
    <name type="common">Climbing perch</name>
    <name type="synonym">Anthias testudineus</name>
    <dbReference type="NCBI Taxonomy" id="64144"/>
    <lineage>
        <taxon>Eukaryota</taxon>
        <taxon>Metazoa</taxon>
        <taxon>Chordata</taxon>
        <taxon>Craniata</taxon>
        <taxon>Vertebrata</taxon>
        <taxon>Euteleostomi</taxon>
        <taxon>Actinopterygii</taxon>
        <taxon>Neopterygii</taxon>
        <taxon>Teleostei</taxon>
        <taxon>Neoteleostei</taxon>
        <taxon>Acanthomorphata</taxon>
        <taxon>Anabantaria</taxon>
        <taxon>Anabantiformes</taxon>
        <taxon>Anabantoidei</taxon>
        <taxon>Anabantidae</taxon>
        <taxon>Anabas</taxon>
    </lineage>
</organism>
<sequence>MLQANTLYPGRDDTHKYIHNSSDGKPRRGGKLAVLCCDQTSDRNKCRERAMAVIVQGPPKNTATSQTHSAP</sequence>
<name>A0A7N6BCB4_ANATE</name>
<feature type="compositionally biased region" description="Basic and acidic residues" evidence="1">
    <location>
        <begin position="10"/>
        <end position="26"/>
    </location>
</feature>
<reference evidence="2" key="1">
    <citation type="submission" date="2021-04" db="EMBL/GenBank/DDBJ databases">
        <authorList>
            <consortium name="Wellcome Sanger Institute Data Sharing"/>
        </authorList>
    </citation>
    <scope>NUCLEOTIDE SEQUENCE [LARGE SCALE GENOMIC DNA]</scope>
</reference>
<dbReference type="Ensembl" id="ENSATET00000064329.1">
    <property type="protein sequence ID" value="ENSATEP00000060836.1"/>
    <property type="gene ID" value="ENSATEG00000028721.1"/>
</dbReference>
<reference evidence="2" key="3">
    <citation type="submission" date="2025-09" db="UniProtKB">
        <authorList>
            <consortium name="Ensembl"/>
        </authorList>
    </citation>
    <scope>IDENTIFICATION</scope>
</reference>
<accession>A0A7N6BCB4</accession>
<dbReference type="AlphaFoldDB" id="A0A7N6BCB4"/>
<evidence type="ECO:0000313" key="2">
    <source>
        <dbReference type="Ensembl" id="ENSATEP00000060836.1"/>
    </source>
</evidence>
<proteinExistence type="predicted"/>
<dbReference type="Proteomes" id="UP000265040">
    <property type="component" value="Chromosome 11"/>
</dbReference>